<dbReference type="Gene3D" id="2.40.330.10">
    <property type="entry name" value="DNA-binding pseudobarrel domain"/>
    <property type="match status" value="1"/>
</dbReference>
<dbReference type="AlphaFoldDB" id="A0AA88UGP6"/>
<dbReference type="SMART" id="SM01019">
    <property type="entry name" value="B3"/>
    <property type="match status" value="1"/>
</dbReference>
<dbReference type="CDD" id="cd00018">
    <property type="entry name" value="AP2"/>
    <property type="match status" value="1"/>
</dbReference>
<reference evidence="11" key="1">
    <citation type="submission" date="2022-12" db="EMBL/GenBank/DDBJ databases">
        <title>Draft genome assemblies for two species of Escallonia (Escalloniales).</title>
        <authorList>
            <person name="Chanderbali A."/>
            <person name="Dervinis C."/>
            <person name="Anghel I."/>
            <person name="Soltis D."/>
            <person name="Soltis P."/>
            <person name="Zapata F."/>
        </authorList>
    </citation>
    <scope>NUCLEOTIDE SEQUENCE</scope>
    <source>
        <strain evidence="11">UCBG92.1500</strain>
        <tissue evidence="11">Leaf</tissue>
    </source>
</reference>
<evidence type="ECO:0000256" key="8">
    <source>
        <dbReference type="SAM" id="MobiDB-lite"/>
    </source>
</evidence>
<dbReference type="InterPro" id="IPR015300">
    <property type="entry name" value="DNA-bd_pseudobarrel_sf"/>
</dbReference>
<feature type="compositionally biased region" description="Polar residues" evidence="8">
    <location>
        <begin position="1"/>
        <end position="23"/>
    </location>
</feature>
<protein>
    <submittedName>
        <fullName evidence="11">Uncharacterized protein</fullName>
    </submittedName>
</protein>
<evidence type="ECO:0000256" key="1">
    <source>
        <dbReference type="ARBA" id="ARBA00004123"/>
    </source>
</evidence>
<organism evidence="11 12">
    <name type="scientific">Escallonia rubra</name>
    <dbReference type="NCBI Taxonomy" id="112253"/>
    <lineage>
        <taxon>Eukaryota</taxon>
        <taxon>Viridiplantae</taxon>
        <taxon>Streptophyta</taxon>
        <taxon>Embryophyta</taxon>
        <taxon>Tracheophyta</taxon>
        <taxon>Spermatophyta</taxon>
        <taxon>Magnoliopsida</taxon>
        <taxon>eudicotyledons</taxon>
        <taxon>Gunneridae</taxon>
        <taxon>Pentapetalae</taxon>
        <taxon>asterids</taxon>
        <taxon>campanulids</taxon>
        <taxon>Escalloniales</taxon>
        <taxon>Escalloniaceae</taxon>
        <taxon>Escallonia</taxon>
    </lineage>
</organism>
<gene>
    <name evidence="11" type="ORF">RJ640_010325</name>
</gene>
<feature type="domain" description="AP2/ERF" evidence="10">
    <location>
        <begin position="41"/>
        <end position="96"/>
    </location>
</feature>
<evidence type="ECO:0000259" key="10">
    <source>
        <dbReference type="PROSITE" id="PS51032"/>
    </source>
</evidence>
<dbReference type="FunFam" id="3.30.730.10:FF:000008">
    <property type="entry name" value="AP2 domain-containing protein RAP2.8"/>
    <property type="match status" value="1"/>
</dbReference>
<dbReference type="PANTHER" id="PTHR31140:SF60">
    <property type="entry name" value="TF-B3 DOMAIN-CONTAINING PROTEIN"/>
    <property type="match status" value="1"/>
</dbReference>
<feature type="domain" description="TF-B3" evidence="9">
    <location>
        <begin position="163"/>
        <end position="271"/>
    </location>
</feature>
<feature type="region of interest" description="Disordered" evidence="8">
    <location>
        <begin position="1"/>
        <end position="30"/>
    </location>
</feature>
<dbReference type="Gene3D" id="3.30.730.10">
    <property type="entry name" value="AP2/ERF domain"/>
    <property type="match status" value="1"/>
</dbReference>
<dbReference type="InterPro" id="IPR016177">
    <property type="entry name" value="DNA-bd_dom_sf"/>
</dbReference>
<dbReference type="PROSITE" id="PS51032">
    <property type="entry name" value="AP2_ERF"/>
    <property type="match status" value="1"/>
</dbReference>
<dbReference type="SUPFAM" id="SSF101936">
    <property type="entry name" value="DNA-binding pseudobarrel domain"/>
    <property type="match status" value="1"/>
</dbReference>
<dbReference type="PANTHER" id="PTHR31140">
    <property type="entry name" value="B3 DOMAIN-CONTAINING TRANSCRIPTION FACTOR ABI3"/>
    <property type="match status" value="1"/>
</dbReference>
<dbReference type="GO" id="GO:0003700">
    <property type="term" value="F:DNA-binding transcription factor activity"/>
    <property type="evidence" value="ECO:0007669"/>
    <property type="project" value="InterPro"/>
</dbReference>
<evidence type="ECO:0000259" key="9">
    <source>
        <dbReference type="PROSITE" id="PS50863"/>
    </source>
</evidence>
<comment type="similarity">
    <text evidence="2">Belongs to the AP2/ERF transcription factor family. RAV subfamily.</text>
</comment>
<dbReference type="Proteomes" id="UP001187471">
    <property type="component" value="Unassembled WGS sequence"/>
</dbReference>
<evidence type="ECO:0000256" key="6">
    <source>
        <dbReference type="ARBA" id="ARBA00023163"/>
    </source>
</evidence>
<dbReference type="Pfam" id="PF02362">
    <property type="entry name" value="B3"/>
    <property type="match status" value="1"/>
</dbReference>
<dbReference type="InterPro" id="IPR044800">
    <property type="entry name" value="LEC2-like"/>
</dbReference>
<keyword evidence="3" id="KW-0936">Ethylene signaling pathway</keyword>
<accession>A0AA88UGP6</accession>
<proteinExistence type="inferred from homology"/>
<evidence type="ECO:0000313" key="12">
    <source>
        <dbReference type="Proteomes" id="UP001187471"/>
    </source>
</evidence>
<dbReference type="GO" id="GO:0009873">
    <property type="term" value="P:ethylene-activated signaling pathway"/>
    <property type="evidence" value="ECO:0007669"/>
    <property type="project" value="UniProtKB-KW"/>
</dbReference>
<keyword evidence="4" id="KW-0805">Transcription regulation</keyword>
<comment type="subcellular location">
    <subcellularLocation>
        <location evidence="1">Nucleus</location>
    </subcellularLocation>
</comment>
<dbReference type="CDD" id="cd10017">
    <property type="entry name" value="B3_DNA"/>
    <property type="match status" value="1"/>
</dbReference>
<keyword evidence="5" id="KW-0238">DNA-binding</keyword>
<comment type="caution">
    <text evidence="11">The sequence shown here is derived from an EMBL/GenBank/DDBJ whole genome shotgun (WGS) entry which is preliminary data.</text>
</comment>
<name>A0AA88UGP6_9ASTE</name>
<dbReference type="EMBL" id="JAVXUO010001488">
    <property type="protein sequence ID" value="KAK2981808.1"/>
    <property type="molecule type" value="Genomic_DNA"/>
</dbReference>
<dbReference type="InterPro" id="IPR001471">
    <property type="entry name" value="AP2/ERF_dom"/>
</dbReference>
<keyword evidence="12" id="KW-1185">Reference proteome</keyword>
<dbReference type="GO" id="GO:0003677">
    <property type="term" value="F:DNA binding"/>
    <property type="evidence" value="ECO:0007669"/>
    <property type="project" value="UniProtKB-KW"/>
</dbReference>
<dbReference type="SUPFAM" id="SSF54171">
    <property type="entry name" value="DNA-binding domain"/>
    <property type="match status" value="1"/>
</dbReference>
<evidence type="ECO:0000313" key="11">
    <source>
        <dbReference type="EMBL" id="KAK2981808.1"/>
    </source>
</evidence>
<dbReference type="GO" id="GO:0005634">
    <property type="term" value="C:nucleus"/>
    <property type="evidence" value="ECO:0007669"/>
    <property type="project" value="UniProtKB-SubCell"/>
</dbReference>
<dbReference type="InterPro" id="IPR036955">
    <property type="entry name" value="AP2/ERF_dom_sf"/>
</dbReference>
<sequence>MSRDSSSTTMLTSEASDSDSSNLCPFRTKRPRHEGNFSASRFKGVVEQWNGHWGAQIYANNKRIWLGTFESEIEAAMAYDSAAMKLGRGDSRRNFPQTKINSQEQNFQSQFGSEAVLDMIRDGSYPSKFVNYLRLQLDVGKIEIHCNLVPVQSNGAASCRELFQKKLTPSDVGKFHRLVIPKSCALRYFPSFPDGADDIEVVFHDKSMIKWKFRYCHWKSSESFVLTRGWNKFVKEKELKPKDVVIFSLRACKDGSNEVRNSYVIDVSYSDRVESKDGKVKETSEDEDTDAFHQLDLESNVDDGKVEDEFEEKAQLLYDGENDRENQDSKEHEGIESVDAHQNGFRLFGVQIM</sequence>
<evidence type="ECO:0000256" key="3">
    <source>
        <dbReference type="ARBA" id="ARBA00022745"/>
    </source>
</evidence>
<evidence type="ECO:0000256" key="2">
    <source>
        <dbReference type="ARBA" id="ARBA00009089"/>
    </source>
</evidence>
<keyword evidence="6" id="KW-0804">Transcription</keyword>
<evidence type="ECO:0000256" key="5">
    <source>
        <dbReference type="ARBA" id="ARBA00023125"/>
    </source>
</evidence>
<dbReference type="SMART" id="SM00380">
    <property type="entry name" value="AP2"/>
    <property type="match status" value="1"/>
</dbReference>
<dbReference type="PROSITE" id="PS50863">
    <property type="entry name" value="B3"/>
    <property type="match status" value="1"/>
</dbReference>
<feature type="region of interest" description="Disordered" evidence="8">
    <location>
        <begin position="317"/>
        <end position="337"/>
    </location>
</feature>
<keyword evidence="7" id="KW-0539">Nucleus</keyword>
<feature type="compositionally biased region" description="Basic and acidic residues" evidence="8">
    <location>
        <begin position="321"/>
        <end position="337"/>
    </location>
</feature>
<dbReference type="InterPro" id="IPR003340">
    <property type="entry name" value="B3_DNA-bd"/>
</dbReference>
<evidence type="ECO:0000256" key="7">
    <source>
        <dbReference type="ARBA" id="ARBA00023242"/>
    </source>
</evidence>
<evidence type="ECO:0000256" key="4">
    <source>
        <dbReference type="ARBA" id="ARBA00023015"/>
    </source>
</evidence>